<evidence type="ECO:0000256" key="7">
    <source>
        <dbReference type="ARBA" id="ARBA00022679"/>
    </source>
</evidence>
<evidence type="ECO:0000256" key="6">
    <source>
        <dbReference type="ARBA" id="ARBA00022676"/>
    </source>
</evidence>
<dbReference type="Proteomes" id="UP001147700">
    <property type="component" value="Unassembled WGS sequence"/>
</dbReference>
<accession>A0ABT4RJ20</accession>
<evidence type="ECO:0000256" key="4">
    <source>
        <dbReference type="ARBA" id="ARBA00012591"/>
    </source>
</evidence>
<evidence type="ECO:0000313" key="13">
    <source>
        <dbReference type="Proteomes" id="UP001147700"/>
    </source>
</evidence>
<dbReference type="Pfam" id="PF00343">
    <property type="entry name" value="Phosphorylase"/>
    <property type="match status" value="1"/>
</dbReference>
<dbReference type="InterPro" id="IPR024517">
    <property type="entry name" value="Glycogen_phosphorylase_DUF3417"/>
</dbReference>
<dbReference type="PIRSF" id="PIRSF000460">
    <property type="entry name" value="Pprylas_GlgP"/>
    <property type="match status" value="1"/>
</dbReference>
<dbReference type="InterPro" id="IPR035090">
    <property type="entry name" value="Pyridoxal_P_attach_site"/>
</dbReference>
<evidence type="ECO:0000256" key="10">
    <source>
        <dbReference type="ARBA" id="ARBA00025174"/>
    </source>
</evidence>
<dbReference type="PROSITE" id="PS00102">
    <property type="entry name" value="PHOSPHORYLASE"/>
    <property type="match status" value="1"/>
</dbReference>
<keyword evidence="5" id="KW-0021">Allosteric enzyme</keyword>
<evidence type="ECO:0000256" key="1">
    <source>
        <dbReference type="ARBA" id="ARBA00001275"/>
    </source>
</evidence>
<evidence type="ECO:0000313" key="12">
    <source>
        <dbReference type="EMBL" id="MDA0138513.1"/>
    </source>
</evidence>
<dbReference type="InterPro" id="IPR000811">
    <property type="entry name" value="Glyco_trans_35"/>
</dbReference>
<dbReference type="NCBIfam" id="TIGR02094">
    <property type="entry name" value="more_P_ylases"/>
    <property type="match status" value="1"/>
</dbReference>
<keyword evidence="13" id="KW-1185">Reference proteome</keyword>
<comment type="cofactor">
    <cofactor evidence="2">
        <name>pyridoxal 5'-phosphate</name>
        <dbReference type="ChEBI" id="CHEBI:597326"/>
    </cofactor>
</comment>
<keyword evidence="6" id="KW-0328">Glycosyltransferase</keyword>
<comment type="function">
    <text evidence="10">Phosphorylase is an important allosteric enzyme in carbohydrate metabolism. Enzymes from different sources differ in their regulatory mechanisms and in their natural substrates. However, all known phosphorylases share catalytic and structural properties.</text>
</comment>
<reference evidence="12" key="1">
    <citation type="submission" date="2022-10" db="EMBL/GenBank/DDBJ databases">
        <title>The WGS of Solirubrobacter sp. CPCC 204708.</title>
        <authorList>
            <person name="Jiang Z."/>
        </authorList>
    </citation>
    <scope>NUCLEOTIDE SEQUENCE</scope>
    <source>
        <strain evidence="12">CPCC 204708</strain>
    </source>
</reference>
<keyword evidence="9" id="KW-0119">Carbohydrate metabolism</keyword>
<evidence type="ECO:0000256" key="2">
    <source>
        <dbReference type="ARBA" id="ARBA00001933"/>
    </source>
</evidence>
<keyword evidence="7" id="KW-0808">Transferase</keyword>
<evidence type="ECO:0000256" key="5">
    <source>
        <dbReference type="ARBA" id="ARBA00022533"/>
    </source>
</evidence>
<evidence type="ECO:0000256" key="3">
    <source>
        <dbReference type="ARBA" id="ARBA00006047"/>
    </source>
</evidence>
<organism evidence="12 13">
    <name type="scientific">Solirubrobacter deserti</name>
    <dbReference type="NCBI Taxonomy" id="2282478"/>
    <lineage>
        <taxon>Bacteria</taxon>
        <taxon>Bacillati</taxon>
        <taxon>Actinomycetota</taxon>
        <taxon>Thermoleophilia</taxon>
        <taxon>Solirubrobacterales</taxon>
        <taxon>Solirubrobacteraceae</taxon>
        <taxon>Solirubrobacter</taxon>
    </lineage>
</organism>
<comment type="caution">
    <text evidence="12">The sequence shown here is derived from an EMBL/GenBank/DDBJ whole genome shotgun (WGS) entry which is preliminary data.</text>
</comment>
<keyword evidence="8" id="KW-0663">Pyridoxal phosphate</keyword>
<evidence type="ECO:0000256" key="9">
    <source>
        <dbReference type="ARBA" id="ARBA00023277"/>
    </source>
</evidence>
<dbReference type="SUPFAM" id="SSF53756">
    <property type="entry name" value="UDP-Glycosyltransferase/glycogen phosphorylase"/>
    <property type="match status" value="1"/>
</dbReference>
<feature type="domain" description="DUF3417" evidence="11">
    <location>
        <begin position="19"/>
        <end position="123"/>
    </location>
</feature>
<dbReference type="Gene3D" id="3.40.50.2000">
    <property type="entry name" value="Glycogen Phosphorylase B"/>
    <property type="match status" value="3"/>
</dbReference>
<sequence length="709" mass="78711">MQAGSRDLERAAEALASRLPEPLGVYARLAYNYRWAWDPDGPDVFRDLDPERWEKVAENPVKQLQEASTAGLSAAAQNPELLARVAAVEERVNADLNRPPHDGPASTERPIAYFSAEYGFHGSFPIYSGGLGALAGDILKEASDRAWPLVAVGLLYRHGYFRQRIDNRGWQHEYWVDTDPDRLPAALVTDDAGKPITICVHIGTEEVVAQIWRTNVGRVPLYLLDAERPENNESARWITSRLYIGDEDTRLAQYMLLGIGGVRALEAMAIEPSIVHLNEGHAAFASLELAKREYSGQGSLGPALDVARQRTVFTTHTPVPAGNDTYPAHQVESVLEHMAGTLGVNASEVIRLGRTNPEEEAEPFGVTQFALRTSRAANGVARRHGEVAREMWNAMWPDKAVDDVPITHVTNGVHIPTWLGRPMWALLNQHLGEDWLDRATDPATWAPVEDIPAQELWAVRTQQRAELIEYVRHRAVVDRLARDESRPYAEAAAAFDPDVLTVGFARRLATYKRLNLLLQDVERAIRVVGSDRPIQVLLAGKAHPRDDAGKSLVQGLFSMKHAPGFAGRVAYLDDYDLRMAAHLVRGCDVWINLPRPPLEASGTSGMKNVMNGGLQLSVLDGWWAEGYDGDNGWALPGDVDPDHGAQDARHAHELFRLLEEEVAPEFYTAGEDGIPKNWVTRIRRSLRTLGPEFGAGRMLEDYEKKVYGK</sequence>
<proteinExistence type="inferred from homology"/>
<dbReference type="PANTHER" id="PTHR42655:SF1">
    <property type="entry name" value="GLYCOGEN PHOSPHORYLASE"/>
    <property type="match status" value="1"/>
</dbReference>
<evidence type="ECO:0000259" key="11">
    <source>
        <dbReference type="Pfam" id="PF11897"/>
    </source>
</evidence>
<evidence type="ECO:0000256" key="8">
    <source>
        <dbReference type="ARBA" id="ARBA00022898"/>
    </source>
</evidence>
<comment type="similarity">
    <text evidence="3">Belongs to the glycogen phosphorylase family.</text>
</comment>
<dbReference type="EC" id="2.4.1.1" evidence="4"/>
<gene>
    <name evidence="12" type="primary">glgP</name>
    <name evidence="12" type="ORF">OJ962_13505</name>
</gene>
<dbReference type="RefSeq" id="WP_202958521.1">
    <property type="nucleotide sequence ID" value="NZ_JAPCID010000016.1"/>
</dbReference>
<name>A0ABT4RJ20_9ACTN</name>
<dbReference type="InterPro" id="IPR052182">
    <property type="entry name" value="Glycogen/Maltodextrin_Phosph"/>
</dbReference>
<dbReference type="InterPro" id="IPR011834">
    <property type="entry name" value="Agluc_phsphrylas"/>
</dbReference>
<dbReference type="PANTHER" id="PTHR42655">
    <property type="entry name" value="GLYCOGEN PHOSPHORYLASE"/>
    <property type="match status" value="1"/>
</dbReference>
<comment type="catalytic activity">
    <reaction evidence="1">
        <text>[(1-&gt;4)-alpha-D-glucosyl](n) + phosphate = [(1-&gt;4)-alpha-D-glucosyl](n-1) + alpha-D-glucose 1-phosphate</text>
        <dbReference type="Rhea" id="RHEA:41732"/>
        <dbReference type="Rhea" id="RHEA-COMP:9584"/>
        <dbReference type="Rhea" id="RHEA-COMP:9586"/>
        <dbReference type="ChEBI" id="CHEBI:15444"/>
        <dbReference type="ChEBI" id="CHEBI:43474"/>
        <dbReference type="ChEBI" id="CHEBI:58601"/>
        <dbReference type="EC" id="2.4.1.1"/>
    </reaction>
</comment>
<protein>
    <recommendedName>
        <fullName evidence="4">glycogen phosphorylase</fullName>
        <ecNumber evidence="4">2.4.1.1</ecNumber>
    </recommendedName>
</protein>
<dbReference type="Pfam" id="PF11897">
    <property type="entry name" value="DUF3417"/>
    <property type="match status" value="1"/>
</dbReference>
<dbReference type="EMBL" id="JAPCID010000016">
    <property type="protein sequence ID" value="MDA0138513.1"/>
    <property type="molecule type" value="Genomic_DNA"/>
</dbReference>